<evidence type="ECO:0000256" key="4">
    <source>
        <dbReference type="ARBA" id="ARBA00023172"/>
    </source>
</evidence>
<dbReference type="InterPro" id="IPR044068">
    <property type="entry name" value="CB"/>
</dbReference>
<dbReference type="CDD" id="cd00796">
    <property type="entry name" value="INT_Rci_Hp1_C"/>
    <property type="match status" value="1"/>
</dbReference>
<dbReference type="InterPro" id="IPR002104">
    <property type="entry name" value="Integrase_catalytic"/>
</dbReference>
<keyword evidence="9" id="KW-1185">Reference proteome</keyword>
<dbReference type="InterPro" id="IPR011010">
    <property type="entry name" value="DNA_brk_join_enz"/>
</dbReference>
<evidence type="ECO:0000259" key="7">
    <source>
        <dbReference type="PROSITE" id="PS51900"/>
    </source>
</evidence>
<dbReference type="PROSITE" id="PS51900">
    <property type="entry name" value="CB"/>
    <property type="match status" value="1"/>
</dbReference>
<accession>I3IN23</accession>
<sequence>MNFDLHKRNKTWHYAFSVNGKRFRGSTFADNKDLALLYAQKFYNDLYLTNFEIRDRNISLADFAEIHLKSKENNMSSRWVYTNRKLLDRFVSYLQENNLKHLKDITTLHLENYKVTLLEKIKPISVKNNFRVVKAYLNHAVKLGYLNNNPATHVIPIRGITVNKVRYLPEEEIRILLEISKYHCLYDLIQVAIYSGLRREELARLEYSDVDVRKRLLYVKNKNERCPDMMPETGRLTKSRRERVIPLHSQIIPLFAKGKKGYCFTINNKPIPPRLITDKFSELIEKTDLKDVTLHVLRHTFASQLAIHGVPIIKIAQWMGHSLTHVTELYAHLYPSDMDQRDIDKLTF</sequence>
<dbReference type="InterPro" id="IPR025269">
    <property type="entry name" value="SAM-like_dom"/>
</dbReference>
<dbReference type="OrthoDB" id="212062at2"/>
<evidence type="ECO:0000256" key="2">
    <source>
        <dbReference type="ARBA" id="ARBA00022908"/>
    </source>
</evidence>
<dbReference type="GO" id="GO:0006310">
    <property type="term" value="P:DNA recombination"/>
    <property type="evidence" value="ECO:0007669"/>
    <property type="project" value="UniProtKB-KW"/>
</dbReference>
<dbReference type="Gene3D" id="1.10.443.10">
    <property type="entry name" value="Intergrase catalytic core"/>
    <property type="match status" value="1"/>
</dbReference>
<evidence type="ECO:0000313" key="8">
    <source>
        <dbReference type="EMBL" id="GAB63118.1"/>
    </source>
</evidence>
<dbReference type="InterPro" id="IPR050090">
    <property type="entry name" value="Tyrosine_recombinase_XerCD"/>
</dbReference>
<dbReference type="eggNOG" id="COG0582">
    <property type="taxonomic scope" value="Bacteria"/>
</dbReference>
<name>I3IN23_9BACT</name>
<dbReference type="SUPFAM" id="SSF56349">
    <property type="entry name" value="DNA breaking-rejoining enzymes"/>
    <property type="match status" value="1"/>
</dbReference>
<dbReference type="AlphaFoldDB" id="I3IN23"/>
<evidence type="ECO:0000256" key="3">
    <source>
        <dbReference type="ARBA" id="ARBA00023125"/>
    </source>
</evidence>
<dbReference type="GO" id="GO:0003677">
    <property type="term" value="F:DNA binding"/>
    <property type="evidence" value="ECO:0007669"/>
    <property type="project" value="UniProtKB-UniRule"/>
</dbReference>
<dbReference type="PANTHER" id="PTHR30349">
    <property type="entry name" value="PHAGE INTEGRASE-RELATED"/>
    <property type="match status" value="1"/>
</dbReference>
<comment type="similarity">
    <text evidence="1">Belongs to the 'phage' integrase family.</text>
</comment>
<reference evidence="8 9" key="1">
    <citation type="journal article" date="2012" name="FEBS Lett.">
        <title>Anammox organism KSU-1 expresses a NirK-type copper-containing nitrite reductase instead of a NirS-type with cytochrome cd1.</title>
        <authorList>
            <person name="Hira D."/>
            <person name="Toh H."/>
            <person name="Migita C.T."/>
            <person name="Okubo H."/>
            <person name="Nishiyama T."/>
            <person name="Hattori M."/>
            <person name="Furukawa K."/>
            <person name="Fujii T."/>
        </authorList>
    </citation>
    <scope>NUCLEOTIDE SEQUENCE [LARGE SCALE GENOMIC DNA]</scope>
</reference>
<dbReference type="Proteomes" id="UP000002985">
    <property type="component" value="Unassembled WGS sequence"/>
</dbReference>
<evidence type="ECO:0000256" key="5">
    <source>
        <dbReference type="PROSITE-ProRule" id="PRU01248"/>
    </source>
</evidence>
<feature type="domain" description="Tyr recombinase" evidence="6">
    <location>
        <begin position="163"/>
        <end position="343"/>
    </location>
</feature>
<proteinExistence type="inferred from homology"/>
<dbReference type="Pfam" id="PF13102">
    <property type="entry name" value="Phage_int_SAM_5"/>
    <property type="match status" value="1"/>
</dbReference>
<organism evidence="8 9">
    <name type="scientific">Candidatus Jettenia caeni</name>
    <dbReference type="NCBI Taxonomy" id="247490"/>
    <lineage>
        <taxon>Bacteria</taxon>
        <taxon>Pseudomonadati</taxon>
        <taxon>Planctomycetota</taxon>
        <taxon>Candidatus Brocadiia</taxon>
        <taxon>Candidatus Brocadiales</taxon>
        <taxon>Candidatus Brocadiaceae</taxon>
        <taxon>Candidatus Jettenia</taxon>
    </lineage>
</organism>
<comment type="caution">
    <text evidence="8">The sequence shown here is derived from an EMBL/GenBank/DDBJ whole genome shotgun (WGS) entry which is preliminary data.</text>
</comment>
<dbReference type="Pfam" id="PF00589">
    <property type="entry name" value="Phage_integrase"/>
    <property type="match status" value="1"/>
</dbReference>
<keyword evidence="2" id="KW-0229">DNA integration</keyword>
<evidence type="ECO:0000313" key="9">
    <source>
        <dbReference type="Proteomes" id="UP000002985"/>
    </source>
</evidence>
<dbReference type="GO" id="GO:0015074">
    <property type="term" value="P:DNA integration"/>
    <property type="evidence" value="ECO:0007669"/>
    <property type="project" value="UniProtKB-KW"/>
</dbReference>
<dbReference type="PANTHER" id="PTHR30349:SF64">
    <property type="entry name" value="PROPHAGE INTEGRASE INTD-RELATED"/>
    <property type="match status" value="1"/>
</dbReference>
<evidence type="ECO:0000256" key="1">
    <source>
        <dbReference type="ARBA" id="ARBA00008857"/>
    </source>
</evidence>
<dbReference type="InterPro" id="IPR010998">
    <property type="entry name" value="Integrase_recombinase_N"/>
</dbReference>
<dbReference type="STRING" id="247490.KSU1_C1522"/>
<dbReference type="EMBL" id="BAFH01000003">
    <property type="protein sequence ID" value="GAB63118.1"/>
    <property type="molecule type" value="Genomic_DNA"/>
</dbReference>
<feature type="domain" description="Core-binding (CB)" evidence="7">
    <location>
        <begin position="58"/>
        <end position="141"/>
    </location>
</feature>
<evidence type="ECO:0008006" key="10">
    <source>
        <dbReference type="Google" id="ProtNLM"/>
    </source>
</evidence>
<dbReference type="PROSITE" id="PS51898">
    <property type="entry name" value="TYR_RECOMBINASE"/>
    <property type="match status" value="1"/>
</dbReference>
<keyword evidence="3 5" id="KW-0238">DNA-binding</keyword>
<keyword evidence="4" id="KW-0233">DNA recombination</keyword>
<dbReference type="InterPro" id="IPR013762">
    <property type="entry name" value="Integrase-like_cat_sf"/>
</dbReference>
<evidence type="ECO:0000259" key="6">
    <source>
        <dbReference type="PROSITE" id="PS51898"/>
    </source>
</evidence>
<gene>
    <name evidence="8" type="ORF">KSU1_C1522</name>
</gene>
<dbReference type="Gene3D" id="1.10.150.130">
    <property type="match status" value="1"/>
</dbReference>
<protein>
    <recommendedName>
        <fullName evidence="10">Phage integrase</fullName>
    </recommendedName>
</protein>